<feature type="region of interest" description="Disordered" evidence="1">
    <location>
        <begin position="103"/>
        <end position="132"/>
    </location>
</feature>
<comment type="caution">
    <text evidence="3">The sequence shown here is derived from an EMBL/GenBank/DDBJ whole genome shotgun (WGS) entry which is preliminary data.</text>
</comment>
<evidence type="ECO:0000313" key="3">
    <source>
        <dbReference type="EMBL" id="KAK0546797.1"/>
    </source>
</evidence>
<feature type="compositionally biased region" description="Polar residues" evidence="1">
    <location>
        <begin position="261"/>
        <end position="271"/>
    </location>
</feature>
<dbReference type="InterPro" id="IPR052772">
    <property type="entry name" value="Endo/PolyKinase_Domain-Protein"/>
</dbReference>
<name>A0AAN6GLH0_9BASI</name>
<dbReference type="GO" id="GO:0005634">
    <property type="term" value="C:nucleus"/>
    <property type="evidence" value="ECO:0007669"/>
    <property type="project" value="TreeGrafter"/>
</dbReference>
<accession>A0AAN6GLH0</accession>
<dbReference type="InterPro" id="IPR036063">
    <property type="entry name" value="Smr_dom_sf"/>
</dbReference>
<feature type="compositionally biased region" description="Basic and acidic residues" evidence="1">
    <location>
        <begin position="303"/>
        <end position="313"/>
    </location>
</feature>
<feature type="compositionally biased region" description="Low complexity" evidence="1">
    <location>
        <begin position="60"/>
        <end position="71"/>
    </location>
</feature>
<dbReference type="EMBL" id="JAPDMZ010000180">
    <property type="protein sequence ID" value="KAK0546797.1"/>
    <property type="molecule type" value="Genomic_DNA"/>
</dbReference>
<evidence type="ECO:0000256" key="1">
    <source>
        <dbReference type="SAM" id="MobiDB-lite"/>
    </source>
</evidence>
<feature type="region of interest" description="Disordered" evidence="1">
    <location>
        <begin position="327"/>
        <end position="404"/>
    </location>
</feature>
<organism evidence="3 4">
    <name type="scientific">Tilletia horrida</name>
    <dbReference type="NCBI Taxonomy" id="155126"/>
    <lineage>
        <taxon>Eukaryota</taxon>
        <taxon>Fungi</taxon>
        <taxon>Dikarya</taxon>
        <taxon>Basidiomycota</taxon>
        <taxon>Ustilaginomycotina</taxon>
        <taxon>Exobasidiomycetes</taxon>
        <taxon>Tilletiales</taxon>
        <taxon>Tilletiaceae</taxon>
        <taxon>Tilletia</taxon>
    </lineage>
</organism>
<evidence type="ECO:0000313" key="4">
    <source>
        <dbReference type="Proteomes" id="UP001176517"/>
    </source>
</evidence>
<dbReference type="Gene3D" id="3.30.1370.110">
    <property type="match status" value="1"/>
</dbReference>
<dbReference type="GO" id="GO:0004519">
    <property type="term" value="F:endonuclease activity"/>
    <property type="evidence" value="ECO:0007669"/>
    <property type="project" value="TreeGrafter"/>
</dbReference>
<feature type="domain" description="Smr" evidence="2">
    <location>
        <begin position="991"/>
        <end position="1103"/>
    </location>
</feature>
<dbReference type="InterPro" id="IPR002625">
    <property type="entry name" value="Smr_dom"/>
</dbReference>
<dbReference type="PANTHER" id="PTHR46535:SF1">
    <property type="entry name" value="NEDD4-BINDING PROTEIN 2"/>
    <property type="match status" value="1"/>
</dbReference>
<keyword evidence="4" id="KW-1185">Reference proteome</keyword>
<feature type="compositionally biased region" description="Low complexity" evidence="1">
    <location>
        <begin position="192"/>
        <end position="204"/>
    </location>
</feature>
<dbReference type="PROSITE" id="PS50828">
    <property type="entry name" value="SMR"/>
    <property type="match status" value="1"/>
</dbReference>
<feature type="region of interest" description="Disordered" evidence="1">
    <location>
        <begin position="190"/>
        <end position="313"/>
    </location>
</feature>
<feature type="compositionally biased region" description="Polar residues" evidence="1">
    <location>
        <begin position="339"/>
        <end position="348"/>
    </location>
</feature>
<feature type="compositionally biased region" description="Low complexity" evidence="1">
    <location>
        <begin position="327"/>
        <end position="338"/>
    </location>
</feature>
<feature type="region of interest" description="Disordered" evidence="1">
    <location>
        <begin position="50"/>
        <end position="84"/>
    </location>
</feature>
<dbReference type="PANTHER" id="PTHR46535">
    <property type="entry name" value="NEDD4-BINDING PROTEIN 2"/>
    <property type="match status" value="1"/>
</dbReference>
<gene>
    <name evidence="3" type="ORF">OC846_005112</name>
</gene>
<sequence>MSSRAPADLLCAQLEAVFCPSLDPALVAAIAHEPNQTFEQASQILSQLIPEQDQEHEPTESAPSTTSTSASHLEDYAPSTPTTAISDTQLSTFLDQWESNTAAHIPADDDPTLHLTDEEDHGYQPASEQDQAQKETVTISHQDPTISFLAHAFPRLPISLLSSTLQSNAGDLTRTLDELMTTQLLAENPDLASIPAPSSEISPSLGSPHSHDFASPSKKGLDLDQLAQGSSSLTGKKKRTARRKAVEEKRTLKTGLPSAHALNQMSRTRSAAGSPLLRLGDVRQGGNIAGERPRDVSGGSSSTEHRWKDPKDRINVAIPAHLLSESGIGSSSVSATTSLPNTPFLSTSTDEDEQHQKLSPPYEDQNEEERRRVAISEALSQVKITSNPNHKRSPPPGASLADDTSSWVVTSSVLNRLVTLLCPIPISSSPNADWKHQDIEQHGRNPALVSEKEAQAVHARSAFVLSRTTSRLIHRSAEAFDSFHQDSLSQEGSDLELEELAVTIAALAGIEPRRALIALKATGGRNEDGGDPSAALDLLELWSAVGAEEAEEPSGRAIKKNISTSRASGDWTAVLKPIPTKQTRLSQDAHHVTEDGDDEGGYLDGLQHNARQQRKRINQPVASKQSGRGLRSAFSGTISQMDDPAGEDDENDDTKPYASAFYRIPSAMKKGSSPLSSSQPIDVYSLPTLAEAAQVASTRKAAAALSQQRRVAQTAASVVKRDPITTASALGPAAAAQQARDAMTREKLANARKAAMGSTAGAAVVLPASAGVVQLDEDEYEWGGGTDGERVAGRGMLGDLLARRQRALERLDHASQMETEYRAKRVDALRKAGVAFRGGGGGGSGRAGVVGAAAGVISKDRAEIPGSATYFGQPEPPRNLALLPAEPGSSAGALPSPAIPSTSSYGASLAPSSQRALRGSAAWYYADEARRLDAKARSWGLKAAQALVEERKLALALNRATTAAMSNGGSGISVLPSSTSYAVTNRERNVIDLHLLTTGEALAVVREEVAKWWACTPRGGSSSTSAPGAVPTIPSSSGGSRFSTAATSYVGFGPGPLYIITGIGKHSRGNVAVLRPAVCGWLRRGGWDYEEDAPRGRIIVKGYKGLA</sequence>
<dbReference type="Proteomes" id="UP001176517">
    <property type="component" value="Unassembled WGS sequence"/>
</dbReference>
<feature type="region of interest" description="Disordered" evidence="1">
    <location>
        <begin position="577"/>
        <end position="656"/>
    </location>
</feature>
<feature type="compositionally biased region" description="Polar residues" evidence="1">
    <location>
        <begin position="378"/>
        <end position="388"/>
    </location>
</feature>
<reference evidence="3" key="1">
    <citation type="journal article" date="2023" name="PhytoFront">
        <title>Draft Genome Resources of Seven Strains of Tilletia horrida, Causal Agent of Kernel Smut of Rice.</title>
        <authorList>
            <person name="Khanal S."/>
            <person name="Antony Babu S."/>
            <person name="Zhou X.G."/>
        </authorList>
    </citation>
    <scope>NUCLEOTIDE SEQUENCE</scope>
    <source>
        <strain evidence="3">TX6</strain>
    </source>
</reference>
<feature type="region of interest" description="Disordered" evidence="1">
    <location>
        <begin position="871"/>
        <end position="897"/>
    </location>
</feature>
<proteinExistence type="predicted"/>
<protein>
    <recommendedName>
        <fullName evidence="2">Smr domain-containing protein</fullName>
    </recommendedName>
</protein>
<dbReference type="SMART" id="SM00463">
    <property type="entry name" value="SMR"/>
    <property type="match status" value="1"/>
</dbReference>
<evidence type="ECO:0000259" key="2">
    <source>
        <dbReference type="PROSITE" id="PS50828"/>
    </source>
</evidence>
<feature type="region of interest" description="Disordered" evidence="1">
    <location>
        <begin position="1020"/>
        <end position="1040"/>
    </location>
</feature>
<dbReference type="AlphaFoldDB" id="A0AAN6GLH0"/>
<dbReference type="SUPFAM" id="SSF160443">
    <property type="entry name" value="SMR domain-like"/>
    <property type="match status" value="1"/>
</dbReference>